<keyword evidence="2 6" id="KW-0378">Hydrolase</keyword>
<dbReference type="Pfam" id="PF17851">
    <property type="entry name" value="GH43_C2"/>
    <property type="match status" value="1"/>
</dbReference>
<dbReference type="InterPro" id="IPR023296">
    <property type="entry name" value="Glyco_hydro_beta-prop_sf"/>
</dbReference>
<proteinExistence type="inferred from homology"/>
<evidence type="ECO:0000256" key="5">
    <source>
        <dbReference type="PIRSR" id="PIRSR606710-2"/>
    </source>
</evidence>
<dbReference type="Gene3D" id="2.115.10.20">
    <property type="entry name" value="Glycosyl hydrolase domain, family 43"/>
    <property type="match status" value="1"/>
</dbReference>
<dbReference type="GO" id="GO:0005975">
    <property type="term" value="P:carbohydrate metabolic process"/>
    <property type="evidence" value="ECO:0007669"/>
    <property type="project" value="InterPro"/>
</dbReference>
<comment type="caution">
    <text evidence="9">The sequence shown here is derived from an EMBL/GenBank/DDBJ whole genome shotgun (WGS) entry which is preliminary data.</text>
</comment>
<evidence type="ECO:0000256" key="6">
    <source>
        <dbReference type="RuleBase" id="RU361187"/>
    </source>
</evidence>
<evidence type="ECO:0000256" key="7">
    <source>
        <dbReference type="SAM" id="SignalP"/>
    </source>
</evidence>
<dbReference type="RefSeq" id="WP_132434163.1">
    <property type="nucleotide sequence ID" value="NZ_SLWK01000008.1"/>
</dbReference>
<evidence type="ECO:0000256" key="2">
    <source>
        <dbReference type="ARBA" id="ARBA00022801"/>
    </source>
</evidence>
<dbReference type="InterPro" id="IPR041542">
    <property type="entry name" value="GH43_C2"/>
</dbReference>
<feature type="site" description="Important for catalytic activity, responsible for pKa modulation of the active site Glu and correct orientation of both the proton donor and substrate" evidence="5">
    <location>
        <position position="150"/>
    </location>
</feature>
<dbReference type="PANTHER" id="PTHR42812:SF12">
    <property type="entry name" value="BETA-XYLOSIDASE-RELATED"/>
    <property type="match status" value="1"/>
</dbReference>
<dbReference type="GO" id="GO:0004553">
    <property type="term" value="F:hydrolase activity, hydrolyzing O-glycosyl compounds"/>
    <property type="evidence" value="ECO:0007669"/>
    <property type="project" value="InterPro"/>
</dbReference>
<keyword evidence="10" id="KW-1185">Reference proteome</keyword>
<dbReference type="Proteomes" id="UP000295221">
    <property type="component" value="Unassembled WGS sequence"/>
</dbReference>
<keyword evidence="7" id="KW-0732">Signal</keyword>
<feature type="active site" description="Proton acceptor" evidence="4">
    <location>
        <position position="39"/>
    </location>
</feature>
<dbReference type="PROSITE" id="PS51257">
    <property type="entry name" value="PROKAR_LIPOPROTEIN"/>
    <property type="match status" value="1"/>
</dbReference>
<dbReference type="Gene3D" id="2.60.120.200">
    <property type="match status" value="1"/>
</dbReference>
<feature type="signal peptide" evidence="7">
    <location>
        <begin position="1"/>
        <end position="23"/>
    </location>
</feature>
<evidence type="ECO:0000256" key="1">
    <source>
        <dbReference type="ARBA" id="ARBA00009865"/>
    </source>
</evidence>
<evidence type="ECO:0000256" key="4">
    <source>
        <dbReference type="PIRSR" id="PIRSR606710-1"/>
    </source>
</evidence>
<dbReference type="OrthoDB" id="9801455at2"/>
<dbReference type="InterPro" id="IPR013320">
    <property type="entry name" value="ConA-like_dom_sf"/>
</dbReference>
<gene>
    <name evidence="9" type="ORF">EV194_10872</name>
</gene>
<evidence type="ECO:0000256" key="3">
    <source>
        <dbReference type="ARBA" id="ARBA00023295"/>
    </source>
</evidence>
<dbReference type="CDD" id="cd09001">
    <property type="entry name" value="GH43_FsAxh1-like"/>
    <property type="match status" value="1"/>
</dbReference>
<comment type="similarity">
    <text evidence="1 6">Belongs to the glycosyl hydrolase 43 family.</text>
</comment>
<dbReference type="Pfam" id="PF04616">
    <property type="entry name" value="Glyco_hydro_43"/>
    <property type="match status" value="1"/>
</dbReference>
<dbReference type="SUPFAM" id="SSF75005">
    <property type="entry name" value="Arabinanase/levansucrase/invertase"/>
    <property type="match status" value="1"/>
</dbReference>
<organism evidence="9 10">
    <name type="scientific">Natronoflexus pectinivorans</name>
    <dbReference type="NCBI Taxonomy" id="682526"/>
    <lineage>
        <taxon>Bacteria</taxon>
        <taxon>Pseudomonadati</taxon>
        <taxon>Bacteroidota</taxon>
        <taxon>Bacteroidia</taxon>
        <taxon>Marinilabiliales</taxon>
        <taxon>Marinilabiliaceae</taxon>
        <taxon>Natronoflexus</taxon>
    </lineage>
</organism>
<sequence>MKKNLFTATFLILILAVSCSTQKETPMATNPIIFADVPDIAIVRVGDTYYMSSTTMHMSPGLPIMRSNDLVNWELVSYAYDVLIDNEMMRLENGQESYGFGSWASSMRFHDGVYYVSTFAATSGKTHIYTTTDIENGEWNEISFEPDLHDHTLFFDDDGRIYMIYACGELRLVELEPDLSGVIPGSEIVVIEDASRIAGEHIGLCAEGSQLLKHEGMYYLFNIVWPVNDIRTVLVHRADNIAGPYEGRVVLKDRGIAQGSLIDTPEGDWYAYMFRDYGAVGRIPYLMPVDWVDGWPVLGIAGKVPDTLDIPAGDGGISGIVASDEFNREPGDEKLPLVWQWNHNPDHRFWSLSDRPGYLRLTTGRVDANVLQARNTLTQRTFGPQSSAQTRIDIGNMNNGDCAGLIALQRDYGFVGVRKENDEYYLVLELAENNNPQELERVLLNQNHIYLRIDCDFNDMVDLAYFYYSLDGNEWIRIGKPLQMVYTLIHHFMGYRFGLFNYATETAGGYVDFDFFRVNDEIINPY</sequence>
<reference evidence="9 10" key="1">
    <citation type="submission" date="2019-03" db="EMBL/GenBank/DDBJ databases">
        <title>Genomic Encyclopedia of Type Strains, Phase IV (KMG-IV): sequencing the most valuable type-strain genomes for metagenomic binning, comparative biology and taxonomic classification.</title>
        <authorList>
            <person name="Goeker M."/>
        </authorList>
    </citation>
    <scope>NUCLEOTIDE SEQUENCE [LARGE SCALE GENOMIC DNA]</scope>
    <source>
        <strain evidence="9 10">DSM 24179</strain>
    </source>
</reference>
<feature type="chain" id="PRO_5020204707" evidence="7">
    <location>
        <begin position="24"/>
        <end position="526"/>
    </location>
</feature>
<name>A0A4V2RWA1_9BACT</name>
<keyword evidence="3 6" id="KW-0326">Glycosidase</keyword>
<dbReference type="PANTHER" id="PTHR42812">
    <property type="entry name" value="BETA-XYLOSIDASE"/>
    <property type="match status" value="1"/>
</dbReference>
<dbReference type="SUPFAM" id="SSF49899">
    <property type="entry name" value="Concanavalin A-like lectins/glucanases"/>
    <property type="match status" value="1"/>
</dbReference>
<accession>A0A4V2RWA1</accession>
<dbReference type="InterPro" id="IPR051795">
    <property type="entry name" value="Glycosyl_Hydrlase_43"/>
</dbReference>
<feature type="active site" description="Proton donor" evidence="4">
    <location>
        <position position="207"/>
    </location>
</feature>
<protein>
    <submittedName>
        <fullName evidence="9">Beta-xylosidase</fullName>
    </submittedName>
</protein>
<evidence type="ECO:0000259" key="8">
    <source>
        <dbReference type="Pfam" id="PF17851"/>
    </source>
</evidence>
<evidence type="ECO:0000313" key="10">
    <source>
        <dbReference type="Proteomes" id="UP000295221"/>
    </source>
</evidence>
<dbReference type="AlphaFoldDB" id="A0A4V2RWA1"/>
<dbReference type="InterPro" id="IPR006710">
    <property type="entry name" value="Glyco_hydro_43"/>
</dbReference>
<dbReference type="EMBL" id="SLWK01000008">
    <property type="protein sequence ID" value="TCO07465.1"/>
    <property type="molecule type" value="Genomic_DNA"/>
</dbReference>
<feature type="domain" description="Beta-xylosidase C-terminal Concanavalin A-like" evidence="8">
    <location>
        <begin position="324"/>
        <end position="518"/>
    </location>
</feature>
<evidence type="ECO:0000313" key="9">
    <source>
        <dbReference type="EMBL" id="TCO07465.1"/>
    </source>
</evidence>